<evidence type="ECO:0000313" key="17">
    <source>
        <dbReference type="Proteomes" id="UP000440732"/>
    </source>
</evidence>
<dbReference type="EMBL" id="QXFZ01000391">
    <property type="protein sequence ID" value="KAE9118291.1"/>
    <property type="molecule type" value="Genomic_DNA"/>
</dbReference>
<evidence type="ECO:0000313" key="15">
    <source>
        <dbReference type="Proteomes" id="UP000437068"/>
    </source>
</evidence>
<dbReference type="AlphaFoldDB" id="A0A6A3F451"/>
<evidence type="ECO:0000313" key="14">
    <source>
        <dbReference type="Proteomes" id="UP000433483"/>
    </source>
</evidence>
<evidence type="ECO:0000313" key="19">
    <source>
        <dbReference type="Proteomes" id="UP000460718"/>
    </source>
</evidence>
<dbReference type="Proteomes" id="UP000488956">
    <property type="component" value="Unassembled WGS sequence"/>
</dbReference>
<evidence type="ECO:0000313" key="8">
    <source>
        <dbReference type="EMBL" id="KAE9217679.1"/>
    </source>
</evidence>
<evidence type="ECO:0000313" key="20">
    <source>
        <dbReference type="Proteomes" id="UP000476176"/>
    </source>
</evidence>
<dbReference type="EMBL" id="QXGF01000440">
    <property type="protein sequence ID" value="KAE8940202.1"/>
    <property type="molecule type" value="Genomic_DNA"/>
</dbReference>
<dbReference type="EMBL" id="QXFW01000357">
    <property type="protein sequence ID" value="KAE9014886.1"/>
    <property type="molecule type" value="Genomic_DNA"/>
</dbReference>
<evidence type="ECO:0000313" key="12">
    <source>
        <dbReference type="EMBL" id="KAE9347365.1"/>
    </source>
</evidence>
<dbReference type="Proteomes" id="UP000441208">
    <property type="component" value="Unassembled WGS sequence"/>
</dbReference>
<dbReference type="EMBL" id="QXGD01000143">
    <property type="protein sequence ID" value="KAE9250816.1"/>
    <property type="molecule type" value="Genomic_DNA"/>
</dbReference>
<feature type="region of interest" description="Disordered" evidence="2">
    <location>
        <begin position="32"/>
        <end position="122"/>
    </location>
</feature>
<proteinExistence type="predicted"/>
<comment type="caution">
    <text evidence="3">The sequence shown here is derived from an EMBL/GenBank/DDBJ whole genome shotgun (WGS) entry which is preliminary data.</text>
</comment>
<dbReference type="OrthoDB" id="69983at2759"/>
<dbReference type="EMBL" id="QXGB01000367">
    <property type="protein sequence ID" value="KAE9217679.1"/>
    <property type="molecule type" value="Genomic_DNA"/>
</dbReference>
<protein>
    <submittedName>
        <fullName evidence="3">Uncharacterized protein</fullName>
    </submittedName>
</protein>
<dbReference type="Proteomes" id="UP000433483">
    <property type="component" value="Unassembled WGS sequence"/>
</dbReference>
<sequence>MSGLTPTAYGNEPSGLQDVLAFIADFEMEDAASSVNHDSDDWMEDNASTSDNQQQGKVHDMDLPEFVADGGRRRPSPTNSEIGPHQALLLSTNAPSNSMKSKCDADEGTSKTPRRHRVSRKEELEYLRQKVIDMEVKLKQLKSNAEGGGGSPSPSQPATPADEKAAMQLEQSIALWKKIAERQKGQRELVESENAKLREKLKTQMRMAKSLHRILRKRERTAEQIMSEEPKRLKPLLQGAYSPSGGEFDELVQRLEGLYIMTNECMASCPVASGAQPQLREQDVKYNDFTGMFLEFQQSKLVPFDIGAVSRATWRHMSEPGIKFNAYFEEQFTEVSDTMVLRKFGVEVKQGDRLARMTGKQAIRRYIESDRIVTVRNTNIDKVELTDAATGGLAFRDVGWVVLKDVTGLVSASGPMTLVQSYATMTPDIDLDAQWEVGALTDFVLQSRGEMEVGNESVVENLLLEEATKRT</sequence>
<evidence type="ECO:0000313" key="21">
    <source>
        <dbReference type="Proteomes" id="UP000486351"/>
    </source>
</evidence>
<dbReference type="PANTHER" id="PTHR35796:SF3">
    <property type="entry name" value="BHLH DOMAIN-CONTAINING PROTEIN"/>
    <property type="match status" value="1"/>
</dbReference>
<evidence type="ECO:0000313" key="7">
    <source>
        <dbReference type="EMBL" id="KAE9144121.1"/>
    </source>
</evidence>
<dbReference type="Proteomes" id="UP000429523">
    <property type="component" value="Unassembled WGS sequence"/>
</dbReference>
<dbReference type="Proteomes" id="UP000437068">
    <property type="component" value="Unassembled WGS sequence"/>
</dbReference>
<dbReference type="Proteomes" id="UP000486351">
    <property type="component" value="Unassembled WGS sequence"/>
</dbReference>
<name>A0A6A3F451_9STRA</name>
<organism evidence="3 13">
    <name type="scientific">Phytophthora fragariae</name>
    <dbReference type="NCBI Taxonomy" id="53985"/>
    <lineage>
        <taxon>Eukaryota</taxon>
        <taxon>Sar</taxon>
        <taxon>Stramenopiles</taxon>
        <taxon>Oomycota</taxon>
        <taxon>Peronosporomycetes</taxon>
        <taxon>Peronosporales</taxon>
        <taxon>Peronosporaceae</taxon>
        <taxon>Phytophthora</taxon>
    </lineage>
</organism>
<dbReference type="EMBL" id="QXGA01000564">
    <property type="protein sequence ID" value="KAE9144121.1"/>
    <property type="molecule type" value="Genomic_DNA"/>
</dbReference>
<evidence type="ECO:0000313" key="10">
    <source>
        <dbReference type="EMBL" id="KAE9250816.1"/>
    </source>
</evidence>
<evidence type="ECO:0000313" key="11">
    <source>
        <dbReference type="EMBL" id="KAE9314576.1"/>
    </source>
</evidence>
<evidence type="ECO:0000313" key="3">
    <source>
        <dbReference type="EMBL" id="KAE8940202.1"/>
    </source>
</evidence>
<evidence type="ECO:0000313" key="6">
    <source>
        <dbReference type="EMBL" id="KAE9118354.1"/>
    </source>
</evidence>
<gene>
    <name evidence="11" type="ORF">PF001_g8205</name>
    <name evidence="10" type="ORF">PF002_g4595</name>
    <name evidence="9" type="ORF">PF004_g7672</name>
    <name evidence="8" type="ORF">PF005_g8568</name>
    <name evidence="7" type="ORF">PF006_g10911</name>
    <name evidence="5" type="ORF">PF007_g8982</name>
    <name evidence="12" type="ORF">PF008_g7842</name>
    <name evidence="3" type="ORF">PF009_g9977</name>
    <name evidence="6" type="ORF">PF010_g8244</name>
    <name evidence="4" type="ORF">PF011_g7864</name>
</gene>
<keyword evidence="14" id="KW-1185">Reference proteome</keyword>
<evidence type="ECO:0000256" key="1">
    <source>
        <dbReference type="SAM" id="Coils"/>
    </source>
</evidence>
<keyword evidence="1" id="KW-0175">Coiled coil</keyword>
<evidence type="ECO:0000313" key="22">
    <source>
        <dbReference type="Proteomes" id="UP000488956"/>
    </source>
</evidence>
<dbReference type="Proteomes" id="UP000440732">
    <property type="component" value="Unassembled WGS sequence"/>
</dbReference>
<feature type="compositionally biased region" description="Polar residues" evidence="2">
    <location>
        <begin position="89"/>
        <end position="100"/>
    </location>
</feature>
<dbReference type="PANTHER" id="PTHR35796">
    <property type="entry name" value="HYPOTHETICAL CYTOSOLIC PROTEIN"/>
    <property type="match status" value="1"/>
</dbReference>
<dbReference type="Proteomes" id="UP000440367">
    <property type="component" value="Unassembled WGS sequence"/>
</dbReference>
<evidence type="ECO:0000313" key="4">
    <source>
        <dbReference type="EMBL" id="KAE9014886.1"/>
    </source>
</evidence>
<evidence type="ECO:0000313" key="18">
    <source>
        <dbReference type="Proteomes" id="UP000441208"/>
    </source>
</evidence>
<evidence type="ECO:0000313" key="5">
    <source>
        <dbReference type="EMBL" id="KAE9118291.1"/>
    </source>
</evidence>
<evidence type="ECO:0000313" key="16">
    <source>
        <dbReference type="Proteomes" id="UP000440367"/>
    </source>
</evidence>
<dbReference type="EMBL" id="QXFX01000370">
    <property type="protein sequence ID" value="KAE9118354.1"/>
    <property type="molecule type" value="Genomic_DNA"/>
</dbReference>
<feature type="region of interest" description="Disordered" evidence="2">
    <location>
        <begin position="143"/>
        <end position="166"/>
    </location>
</feature>
<feature type="compositionally biased region" description="Polar residues" evidence="2">
    <location>
        <begin position="46"/>
        <end position="56"/>
    </location>
</feature>
<dbReference type="EMBL" id="QXGE01000367">
    <property type="protein sequence ID" value="KAE9314576.1"/>
    <property type="molecule type" value="Genomic_DNA"/>
</dbReference>
<dbReference type="Proteomes" id="UP000460718">
    <property type="component" value="Unassembled WGS sequence"/>
</dbReference>
<reference evidence="13 14" key="1">
    <citation type="submission" date="2018-08" db="EMBL/GenBank/DDBJ databases">
        <title>Genomic investigation of the strawberry pathogen Phytophthora fragariae indicates pathogenicity is determined by transcriptional variation in three key races.</title>
        <authorList>
            <person name="Adams T.M."/>
            <person name="Armitage A.D."/>
            <person name="Sobczyk M.K."/>
            <person name="Bates H.J."/>
            <person name="Dunwell J.M."/>
            <person name="Nellist C.F."/>
            <person name="Harrison R.J."/>
        </authorList>
    </citation>
    <scope>NUCLEOTIDE SEQUENCE [LARGE SCALE GENOMIC DNA]</scope>
    <source>
        <strain evidence="11 15">A4</strain>
        <strain evidence="10 16">BC-1</strain>
        <strain evidence="9 20">BC-23</strain>
        <strain evidence="8 14">NOV-27</strain>
        <strain evidence="7 17">NOV-5</strain>
        <strain evidence="5 18">NOV-71</strain>
        <strain evidence="12 21">NOV-77</strain>
        <strain evidence="3 13">NOV-9</strain>
        <strain evidence="6 22">ONT-3</strain>
        <strain evidence="4 19">SCRP245</strain>
    </source>
</reference>
<dbReference type="EMBL" id="QXFY01000341">
    <property type="protein sequence ID" value="KAE9347365.1"/>
    <property type="molecule type" value="Genomic_DNA"/>
</dbReference>
<feature type="coiled-coil region" evidence="1">
    <location>
        <begin position="180"/>
        <end position="207"/>
    </location>
</feature>
<dbReference type="Proteomes" id="UP000476176">
    <property type="component" value="Unassembled WGS sequence"/>
</dbReference>
<evidence type="ECO:0000313" key="13">
    <source>
        <dbReference type="Proteomes" id="UP000429523"/>
    </source>
</evidence>
<evidence type="ECO:0000313" key="9">
    <source>
        <dbReference type="EMBL" id="KAE9240053.1"/>
    </source>
</evidence>
<evidence type="ECO:0000256" key="2">
    <source>
        <dbReference type="SAM" id="MobiDB-lite"/>
    </source>
</evidence>
<dbReference type="EMBL" id="QXGC01000337">
    <property type="protein sequence ID" value="KAE9240053.1"/>
    <property type="molecule type" value="Genomic_DNA"/>
</dbReference>
<accession>A0A6A3F451</accession>